<dbReference type="Proteomes" id="UP000664096">
    <property type="component" value="Unassembled WGS sequence"/>
</dbReference>
<keyword evidence="5 7" id="KW-1133">Transmembrane helix</keyword>
<feature type="transmembrane region" description="Helical" evidence="7">
    <location>
        <begin position="377"/>
        <end position="398"/>
    </location>
</feature>
<feature type="transmembrane region" description="Helical" evidence="7">
    <location>
        <begin position="116"/>
        <end position="138"/>
    </location>
</feature>
<dbReference type="GO" id="GO:0005886">
    <property type="term" value="C:plasma membrane"/>
    <property type="evidence" value="ECO:0007669"/>
    <property type="project" value="UniProtKB-SubCell"/>
</dbReference>
<dbReference type="InterPro" id="IPR020846">
    <property type="entry name" value="MFS_dom"/>
</dbReference>
<feature type="transmembrane region" description="Helical" evidence="7">
    <location>
        <begin position="175"/>
        <end position="192"/>
    </location>
</feature>
<evidence type="ECO:0000256" key="4">
    <source>
        <dbReference type="ARBA" id="ARBA00022692"/>
    </source>
</evidence>
<dbReference type="PANTHER" id="PTHR23517:SF2">
    <property type="entry name" value="MULTIDRUG RESISTANCE PROTEIN MDTH"/>
    <property type="match status" value="1"/>
</dbReference>
<organism evidence="9 10">
    <name type="scientific">Roseibium aggregatum</name>
    <dbReference type="NCBI Taxonomy" id="187304"/>
    <lineage>
        <taxon>Bacteria</taxon>
        <taxon>Pseudomonadati</taxon>
        <taxon>Pseudomonadota</taxon>
        <taxon>Alphaproteobacteria</taxon>
        <taxon>Hyphomicrobiales</taxon>
        <taxon>Stappiaceae</taxon>
        <taxon>Roseibium</taxon>
    </lineage>
</organism>
<dbReference type="InterPro" id="IPR050171">
    <property type="entry name" value="MFS_Transporters"/>
</dbReference>
<dbReference type="EMBL" id="JAEKJZ010000001">
    <property type="protein sequence ID" value="MBN9670325.1"/>
    <property type="molecule type" value="Genomic_DNA"/>
</dbReference>
<feature type="domain" description="Major facilitator superfamily (MFS) profile" evidence="8">
    <location>
        <begin position="17"/>
        <end position="407"/>
    </location>
</feature>
<feature type="transmembrane region" description="Helical" evidence="7">
    <location>
        <begin position="311"/>
        <end position="334"/>
    </location>
</feature>
<evidence type="ECO:0000256" key="2">
    <source>
        <dbReference type="ARBA" id="ARBA00022448"/>
    </source>
</evidence>
<dbReference type="AlphaFoldDB" id="A0A939EBW0"/>
<keyword evidence="6 7" id="KW-0472">Membrane</keyword>
<feature type="transmembrane region" description="Helical" evidence="7">
    <location>
        <begin position="12"/>
        <end position="31"/>
    </location>
</feature>
<dbReference type="SUPFAM" id="SSF103473">
    <property type="entry name" value="MFS general substrate transporter"/>
    <property type="match status" value="1"/>
</dbReference>
<dbReference type="RefSeq" id="WP_207139817.1">
    <property type="nucleotide sequence ID" value="NZ_JAEKJZ010000001.1"/>
</dbReference>
<dbReference type="InterPro" id="IPR011701">
    <property type="entry name" value="MFS"/>
</dbReference>
<feature type="transmembrane region" description="Helical" evidence="7">
    <location>
        <begin position="283"/>
        <end position="305"/>
    </location>
</feature>
<dbReference type="CDD" id="cd17473">
    <property type="entry name" value="MFS_arabinose_efflux_permease_like"/>
    <property type="match status" value="1"/>
</dbReference>
<keyword evidence="3" id="KW-1003">Cell membrane</keyword>
<proteinExistence type="predicted"/>
<keyword evidence="2" id="KW-0813">Transport</keyword>
<comment type="subcellular location">
    <subcellularLocation>
        <location evidence="1">Cell membrane</location>
        <topology evidence="1">Multi-pass membrane protein</topology>
    </subcellularLocation>
</comment>
<evidence type="ECO:0000256" key="7">
    <source>
        <dbReference type="SAM" id="Phobius"/>
    </source>
</evidence>
<reference evidence="9" key="1">
    <citation type="submission" date="2020-12" db="EMBL/GenBank/DDBJ databases">
        <title>Oil enriched cultivation method for isolating marine PHA-producing bacteria.</title>
        <authorList>
            <person name="Zheng W."/>
            <person name="Yu S."/>
            <person name="Huang Y."/>
        </authorList>
    </citation>
    <scope>NUCLEOTIDE SEQUENCE</scope>
    <source>
        <strain evidence="9">SY-2-12</strain>
    </source>
</reference>
<evidence type="ECO:0000256" key="6">
    <source>
        <dbReference type="ARBA" id="ARBA00023136"/>
    </source>
</evidence>
<evidence type="ECO:0000259" key="8">
    <source>
        <dbReference type="PROSITE" id="PS50850"/>
    </source>
</evidence>
<dbReference type="Gene3D" id="1.20.1250.20">
    <property type="entry name" value="MFS general substrate transporter like domains"/>
    <property type="match status" value="1"/>
</dbReference>
<evidence type="ECO:0000256" key="1">
    <source>
        <dbReference type="ARBA" id="ARBA00004651"/>
    </source>
</evidence>
<feature type="transmembrane region" description="Helical" evidence="7">
    <location>
        <begin position="51"/>
        <end position="74"/>
    </location>
</feature>
<feature type="transmembrane region" description="Helical" evidence="7">
    <location>
        <begin position="346"/>
        <end position="365"/>
    </location>
</feature>
<gene>
    <name evidence="9" type="ORF">JF539_08240</name>
</gene>
<evidence type="ECO:0000256" key="3">
    <source>
        <dbReference type="ARBA" id="ARBA00022475"/>
    </source>
</evidence>
<evidence type="ECO:0000256" key="5">
    <source>
        <dbReference type="ARBA" id="ARBA00022989"/>
    </source>
</evidence>
<accession>A0A939EBW0</accession>
<dbReference type="PROSITE" id="PS50850">
    <property type="entry name" value="MFS"/>
    <property type="match status" value="1"/>
</dbReference>
<protein>
    <submittedName>
        <fullName evidence="9">MFS transporter</fullName>
    </submittedName>
</protein>
<feature type="transmembrane region" description="Helical" evidence="7">
    <location>
        <begin position="150"/>
        <end position="169"/>
    </location>
</feature>
<comment type="caution">
    <text evidence="9">The sequence shown here is derived from an EMBL/GenBank/DDBJ whole genome shotgun (WGS) entry which is preliminary data.</text>
</comment>
<evidence type="ECO:0000313" key="10">
    <source>
        <dbReference type="Proteomes" id="UP000664096"/>
    </source>
</evidence>
<feature type="transmembrane region" description="Helical" evidence="7">
    <location>
        <begin position="218"/>
        <end position="239"/>
    </location>
</feature>
<dbReference type="GO" id="GO:0022857">
    <property type="term" value="F:transmembrane transporter activity"/>
    <property type="evidence" value="ECO:0007669"/>
    <property type="project" value="InterPro"/>
</dbReference>
<dbReference type="PANTHER" id="PTHR23517">
    <property type="entry name" value="RESISTANCE PROTEIN MDTM, PUTATIVE-RELATED-RELATED"/>
    <property type="match status" value="1"/>
</dbReference>
<name>A0A939EBW0_9HYPH</name>
<feature type="transmembrane region" description="Helical" evidence="7">
    <location>
        <begin position="259"/>
        <end position="276"/>
    </location>
</feature>
<sequence length="413" mass="43085">MSELKAAGERPLWLDSVAIALLLTATLKIMANATISPALPSLQAAFPDNPNAAYLTRFLVSAPSLTVVLVAPFAGLATDRYGRGRLLVAGIALFAVSGSAGAYLPGLSSILFSRFALGFAVALVMTAQVALVGDLFFGPRRGTFLGWQTAAINFSGFLYIGAAGLLAGVSPRLPFLVYALPVLLLPLLVTLVRREDSSPEPIGPVADGADTGADRKRWLVASLAVGALAMATVMLFFLMPSQLPFYLHENGFDAAKGTAAGLGALTLTGGAFALAFKRVSARLGVFAAYGLGLVLMSAGFLVLAIKPVWLLILPGAALVGAGYAFVQPGFLMLALQVAPPERRGTVSGIVTTSMFLGQVVSPLLLTPVIQSLGFAMVYRAAAVTLTLFAAGCFVPVLLRRIRQKETAERGMEV</sequence>
<dbReference type="Pfam" id="PF07690">
    <property type="entry name" value="MFS_1"/>
    <property type="match status" value="1"/>
</dbReference>
<feature type="transmembrane region" description="Helical" evidence="7">
    <location>
        <begin position="86"/>
        <end position="104"/>
    </location>
</feature>
<keyword evidence="4 7" id="KW-0812">Transmembrane</keyword>
<evidence type="ECO:0000313" key="9">
    <source>
        <dbReference type="EMBL" id="MBN9670325.1"/>
    </source>
</evidence>
<dbReference type="InterPro" id="IPR036259">
    <property type="entry name" value="MFS_trans_sf"/>
</dbReference>